<name>A0A6M0RN31_9CYAN</name>
<gene>
    <name evidence="3" type="ORF">DXZ20_15520</name>
</gene>
<dbReference type="InterPro" id="IPR048567">
    <property type="entry name" value="CyanoTRADDas_TM"/>
</dbReference>
<protein>
    <recommendedName>
        <fullName evidence="2">Cyanobacterial TRADD-N associated 2 transmembrane domain-containing protein</fullName>
    </recommendedName>
</protein>
<dbReference type="Pfam" id="PF20712">
    <property type="entry name" value="CyanoTRADDas_TM"/>
    <property type="match status" value="1"/>
</dbReference>
<evidence type="ECO:0000259" key="2">
    <source>
        <dbReference type="Pfam" id="PF20712"/>
    </source>
</evidence>
<dbReference type="EMBL" id="QXHD01000004">
    <property type="protein sequence ID" value="NEZ57061.1"/>
    <property type="molecule type" value="Genomic_DNA"/>
</dbReference>
<feature type="transmembrane region" description="Helical" evidence="1">
    <location>
        <begin position="69"/>
        <end position="89"/>
    </location>
</feature>
<dbReference type="Proteomes" id="UP000481033">
    <property type="component" value="Unassembled WGS sequence"/>
</dbReference>
<dbReference type="AlphaFoldDB" id="A0A6M0RN31"/>
<keyword evidence="1" id="KW-0812">Transmembrane</keyword>
<comment type="caution">
    <text evidence="3">The sequence shown here is derived from an EMBL/GenBank/DDBJ whole genome shotgun (WGS) entry which is preliminary data.</text>
</comment>
<proteinExistence type="predicted"/>
<sequence length="254" mass="28661">MLPSTSQKNLNIGLQPDKQLLLTTRRNERVQKRRALQKVVYISLLTSISLPILIVAILLRGQYLSNPLYILSGVSYGIVPIAAVIYFSLRLRQVEEEIQDLDFELDLLKYKATLQEIRAEKLLQINDVQLRRYYNLNLKQNTWVFCLGIFCILIGVSIIGVTLFLLLRVADDTETKIVAGAVGAIGSLLVNYVAAIYLKIHADATSNLSDFHSRLVETQQILLANLLASRIEHKTDRWKTISQLAINVGTKKSN</sequence>
<accession>A0A6M0RN31</accession>
<keyword evidence="1" id="KW-1133">Transmembrane helix</keyword>
<reference evidence="3 4" key="1">
    <citation type="journal article" date="2020" name="Microb. Ecol.">
        <title>Ecogenomics of the Marine Benthic Filamentous Cyanobacterium Adonisia.</title>
        <authorList>
            <person name="Walter J.M."/>
            <person name="Coutinho F.H."/>
            <person name="Leomil L."/>
            <person name="Hargreaves P.I."/>
            <person name="Campeao M.E."/>
            <person name="Vieira V.V."/>
            <person name="Silva B.S."/>
            <person name="Fistarol G.O."/>
            <person name="Salomon P.S."/>
            <person name="Sawabe T."/>
            <person name="Mino S."/>
            <person name="Hosokawa M."/>
            <person name="Miyashita H."/>
            <person name="Maruyama F."/>
            <person name="van Verk M.C."/>
            <person name="Dutilh B.E."/>
            <person name="Thompson C.C."/>
            <person name="Thompson F.L."/>
        </authorList>
    </citation>
    <scope>NUCLEOTIDE SEQUENCE [LARGE SCALE GENOMIC DNA]</scope>
    <source>
        <strain evidence="3 4">CCMR0081</strain>
    </source>
</reference>
<feature type="transmembrane region" description="Helical" evidence="1">
    <location>
        <begin position="39"/>
        <end position="63"/>
    </location>
</feature>
<evidence type="ECO:0000313" key="3">
    <source>
        <dbReference type="EMBL" id="NEZ57061.1"/>
    </source>
</evidence>
<evidence type="ECO:0000313" key="4">
    <source>
        <dbReference type="Proteomes" id="UP000481033"/>
    </source>
</evidence>
<keyword evidence="4" id="KW-1185">Reference proteome</keyword>
<organism evidence="3 4">
    <name type="scientific">Adonisia turfae CCMR0081</name>
    <dbReference type="NCBI Taxonomy" id="2292702"/>
    <lineage>
        <taxon>Bacteria</taxon>
        <taxon>Bacillati</taxon>
        <taxon>Cyanobacteriota</taxon>
        <taxon>Adonisia</taxon>
        <taxon>Adonisia turfae</taxon>
    </lineage>
</organism>
<keyword evidence="1" id="KW-0472">Membrane</keyword>
<evidence type="ECO:0000256" key="1">
    <source>
        <dbReference type="SAM" id="Phobius"/>
    </source>
</evidence>
<feature type="transmembrane region" description="Helical" evidence="1">
    <location>
        <begin position="142"/>
        <end position="165"/>
    </location>
</feature>
<feature type="transmembrane region" description="Helical" evidence="1">
    <location>
        <begin position="177"/>
        <end position="198"/>
    </location>
</feature>
<feature type="domain" description="Cyanobacterial TRADD-N associated 2 transmembrane" evidence="2">
    <location>
        <begin position="137"/>
        <end position="208"/>
    </location>
</feature>